<dbReference type="AlphaFoldDB" id="A0AA39DNT3"/>
<dbReference type="SUPFAM" id="SSF57850">
    <property type="entry name" value="RING/U-box"/>
    <property type="match status" value="1"/>
</dbReference>
<dbReference type="GO" id="GO:0008270">
    <property type="term" value="F:zinc ion binding"/>
    <property type="evidence" value="ECO:0007669"/>
    <property type="project" value="UniProtKB-KW"/>
</dbReference>
<accession>A0AA39DNT3</accession>
<feature type="region of interest" description="Disordered" evidence="2">
    <location>
        <begin position="1"/>
        <end position="39"/>
    </location>
</feature>
<dbReference type="PANTHER" id="PTHR31150:SF6">
    <property type="entry name" value="ZINC ION BINDING PROTEIN"/>
    <property type="match status" value="1"/>
</dbReference>
<evidence type="ECO:0000313" key="5">
    <source>
        <dbReference type="Proteomes" id="UP001168098"/>
    </source>
</evidence>
<keyword evidence="1" id="KW-0863">Zinc-finger</keyword>
<name>A0AA39DNT3_VITRO</name>
<organism evidence="4 5">
    <name type="scientific">Vitis rotundifolia</name>
    <name type="common">Muscadine grape</name>
    <dbReference type="NCBI Taxonomy" id="103349"/>
    <lineage>
        <taxon>Eukaryota</taxon>
        <taxon>Viridiplantae</taxon>
        <taxon>Streptophyta</taxon>
        <taxon>Embryophyta</taxon>
        <taxon>Tracheophyta</taxon>
        <taxon>Spermatophyta</taxon>
        <taxon>Magnoliopsida</taxon>
        <taxon>eudicotyledons</taxon>
        <taxon>Gunneridae</taxon>
        <taxon>Pentapetalae</taxon>
        <taxon>rosids</taxon>
        <taxon>Vitales</taxon>
        <taxon>Vitaceae</taxon>
        <taxon>Viteae</taxon>
        <taxon>Vitis</taxon>
    </lineage>
</organism>
<proteinExistence type="predicted"/>
<dbReference type="CDD" id="cd16448">
    <property type="entry name" value="RING-H2"/>
    <property type="match status" value="1"/>
</dbReference>
<dbReference type="InterPro" id="IPR013083">
    <property type="entry name" value="Znf_RING/FYVE/PHD"/>
</dbReference>
<keyword evidence="5" id="KW-1185">Reference proteome</keyword>
<reference evidence="4 5" key="1">
    <citation type="journal article" date="2023" name="BMC Biotechnol.">
        <title>Vitis rotundifolia cv Carlos genome sequencing.</title>
        <authorList>
            <person name="Huff M."/>
            <person name="Hulse-Kemp A."/>
            <person name="Scheffler B."/>
            <person name="Youngblood R."/>
            <person name="Simpson S."/>
            <person name="Babiker E."/>
            <person name="Staton M."/>
        </authorList>
    </citation>
    <scope>NUCLEOTIDE SEQUENCE [LARGE SCALE GENOMIC DNA]</scope>
    <source>
        <tissue evidence="4">Leaf</tissue>
    </source>
</reference>
<evidence type="ECO:0000313" key="4">
    <source>
        <dbReference type="EMBL" id="KAJ9688777.1"/>
    </source>
</evidence>
<protein>
    <recommendedName>
        <fullName evidence="3">RING-type domain-containing protein</fullName>
    </recommendedName>
</protein>
<dbReference type="Gene3D" id="3.30.40.10">
    <property type="entry name" value="Zinc/RING finger domain, C3HC4 (zinc finger)"/>
    <property type="match status" value="1"/>
</dbReference>
<dbReference type="PANTHER" id="PTHR31150">
    <property type="entry name" value="EXPRESSED PROTEIN"/>
    <property type="match status" value="1"/>
</dbReference>
<evidence type="ECO:0000259" key="3">
    <source>
        <dbReference type="PROSITE" id="PS50089"/>
    </source>
</evidence>
<feature type="compositionally biased region" description="Low complexity" evidence="2">
    <location>
        <begin position="20"/>
        <end position="29"/>
    </location>
</feature>
<dbReference type="EMBL" id="JARBHA010000011">
    <property type="protein sequence ID" value="KAJ9688777.1"/>
    <property type="molecule type" value="Genomic_DNA"/>
</dbReference>
<sequence length="246" mass="27280">MPFDSMGKRKRPSHLHPFTSDSPLSSASSDTMPCSSGMDLLTEKSSHLTEAGALKPLTSVMDMTDSSLKLSNPHHSLSHHHYNLSRTLLLRRSRHHYGHQYSRRNSANHADASTSHGKITPLCDEKPSFKLANHSKSDFGQHTGSREKGFFRPERIRSSSSVVDAVSLDMVRMVCGLCQRPLRRKPYCLENILSSSELSVVAVLVCGHVYHADCLEQRTCNEDRQDPPCPLCVGLLSKVDDSGGQE</sequence>
<evidence type="ECO:0000256" key="2">
    <source>
        <dbReference type="SAM" id="MobiDB-lite"/>
    </source>
</evidence>
<evidence type="ECO:0000256" key="1">
    <source>
        <dbReference type="PROSITE-ProRule" id="PRU00175"/>
    </source>
</evidence>
<dbReference type="PROSITE" id="PS50089">
    <property type="entry name" value="ZF_RING_2"/>
    <property type="match status" value="1"/>
</dbReference>
<gene>
    <name evidence="4" type="ORF">PVL29_014432</name>
</gene>
<dbReference type="InterPro" id="IPR001841">
    <property type="entry name" value="Znf_RING"/>
</dbReference>
<dbReference type="Proteomes" id="UP001168098">
    <property type="component" value="Unassembled WGS sequence"/>
</dbReference>
<comment type="caution">
    <text evidence="4">The sequence shown here is derived from an EMBL/GenBank/DDBJ whole genome shotgun (WGS) entry which is preliminary data.</text>
</comment>
<keyword evidence="1" id="KW-0479">Metal-binding</keyword>
<keyword evidence="1" id="KW-0862">Zinc</keyword>
<feature type="domain" description="RING-type" evidence="3">
    <location>
        <begin position="175"/>
        <end position="232"/>
    </location>
</feature>